<protein>
    <submittedName>
        <fullName evidence="1">Uncharacterized protein</fullName>
    </submittedName>
</protein>
<name>A0ABX8I0Z4_9ASCO</name>
<accession>A0ABX8I0Z4</accession>
<keyword evidence="2" id="KW-1185">Reference proteome</keyword>
<sequence length="132" mass="14389">MLYHSPSSALKCAPSATITETEGISQDYVKQTFTEAASANTPSESKMDSKSLKAVKSVGSSKFIEKPLNNLPSGSSTEVPKEGLAENSCFDELEKETLQCLEDLEAAFQERHEKYEAALYLKAMGTMSFSFS</sequence>
<gene>
    <name evidence="1" type="ORF">CA3LBN_001084</name>
</gene>
<reference evidence="1 2" key="1">
    <citation type="submission" date="2021-06" db="EMBL/GenBank/DDBJ databases">
        <title>Candida outbreak in Lebanon.</title>
        <authorList>
            <person name="Finianos M."/>
        </authorList>
    </citation>
    <scope>NUCLEOTIDE SEQUENCE [LARGE SCALE GENOMIC DNA]</scope>
    <source>
        <strain evidence="1">CA3LBN</strain>
    </source>
</reference>
<dbReference type="Proteomes" id="UP000825434">
    <property type="component" value="Chromosome 1"/>
</dbReference>
<evidence type="ECO:0000313" key="1">
    <source>
        <dbReference type="EMBL" id="QWU86866.1"/>
    </source>
</evidence>
<proteinExistence type="predicted"/>
<dbReference type="EMBL" id="CP076661">
    <property type="protein sequence ID" value="QWU86866.1"/>
    <property type="molecule type" value="Genomic_DNA"/>
</dbReference>
<organism evidence="1 2">
    <name type="scientific">Candidozyma haemuli</name>
    <dbReference type="NCBI Taxonomy" id="45357"/>
    <lineage>
        <taxon>Eukaryota</taxon>
        <taxon>Fungi</taxon>
        <taxon>Dikarya</taxon>
        <taxon>Ascomycota</taxon>
        <taxon>Saccharomycotina</taxon>
        <taxon>Pichiomycetes</taxon>
        <taxon>Metschnikowiaceae</taxon>
        <taxon>Candidozyma</taxon>
    </lineage>
</organism>
<evidence type="ECO:0000313" key="2">
    <source>
        <dbReference type="Proteomes" id="UP000825434"/>
    </source>
</evidence>